<organism evidence="2 3">
    <name type="scientific">Agromyces mariniharenae</name>
    <dbReference type="NCBI Taxonomy" id="2604423"/>
    <lineage>
        <taxon>Bacteria</taxon>
        <taxon>Bacillati</taxon>
        <taxon>Actinomycetota</taxon>
        <taxon>Actinomycetes</taxon>
        <taxon>Micrococcales</taxon>
        <taxon>Microbacteriaceae</taxon>
        <taxon>Agromyces</taxon>
    </lineage>
</organism>
<feature type="chain" id="PRO_5039499846" description="DUF305 domain-containing protein" evidence="1">
    <location>
        <begin position="21"/>
        <end position="88"/>
    </location>
</feature>
<reference evidence="2 3" key="1">
    <citation type="submission" date="2019-08" db="EMBL/GenBank/DDBJ databases">
        <authorList>
            <person name="Hu J."/>
        </authorList>
    </citation>
    <scope>NUCLEOTIDE SEQUENCE [LARGE SCALE GENOMIC DNA]</scope>
    <source>
        <strain evidence="2 3">NEAU-184</strain>
    </source>
</reference>
<keyword evidence="3" id="KW-1185">Reference proteome</keyword>
<protein>
    <recommendedName>
        <fullName evidence="4">DUF305 domain-containing protein</fullName>
    </recommendedName>
</protein>
<dbReference type="EMBL" id="VSSB01000002">
    <property type="protein sequence ID" value="TYL50561.1"/>
    <property type="molecule type" value="Genomic_DNA"/>
</dbReference>
<dbReference type="RefSeq" id="WP_148734662.1">
    <property type="nucleotide sequence ID" value="NZ_VSSB01000002.1"/>
</dbReference>
<keyword evidence="1" id="KW-0732">Signal</keyword>
<evidence type="ECO:0000313" key="3">
    <source>
        <dbReference type="Proteomes" id="UP000325243"/>
    </source>
</evidence>
<gene>
    <name evidence="2" type="ORF">FYC51_15355</name>
</gene>
<dbReference type="AlphaFoldDB" id="A0A5S4UZN5"/>
<evidence type="ECO:0000256" key="1">
    <source>
        <dbReference type="SAM" id="SignalP"/>
    </source>
</evidence>
<accession>A0A5S4UZN5</accession>
<evidence type="ECO:0008006" key="4">
    <source>
        <dbReference type="Google" id="ProtNLM"/>
    </source>
</evidence>
<evidence type="ECO:0000313" key="2">
    <source>
        <dbReference type="EMBL" id="TYL50561.1"/>
    </source>
</evidence>
<name>A0A5S4UZN5_9MICO</name>
<comment type="caution">
    <text evidence="2">The sequence shown here is derived from an EMBL/GenBank/DDBJ whole genome shotgun (WGS) entry which is preliminary data.</text>
</comment>
<proteinExistence type="predicted"/>
<feature type="signal peptide" evidence="1">
    <location>
        <begin position="1"/>
        <end position="20"/>
    </location>
</feature>
<dbReference type="Proteomes" id="UP000325243">
    <property type="component" value="Unassembled WGS sequence"/>
</dbReference>
<sequence>MNTATASLRLVVAASVVAFATCLAGCAAPSPTAGSRALLLPPHVDAAMHDALVHQAADRYVIELLVRARLADEAVASRGRVITRVHGR</sequence>